<gene>
    <name evidence="1" type="ORF">E2C01_024033</name>
</gene>
<sequence>MTEMISWKETEKRVIPKETKKSSFPHRRLAAWNKLGDETVRANTLRIFKQNFDIDGSGGRTVRIVRLSQLATPKREVSLAFSSASWRDLNKCFNVRNPSLRTEDITASMKINVLRCLRLFFLAPAPPHNW</sequence>
<name>A0A5B7EDB6_PORTR</name>
<reference evidence="1 2" key="1">
    <citation type="submission" date="2019-05" db="EMBL/GenBank/DDBJ databases">
        <title>Another draft genome of Portunus trituberculatus and its Hox gene families provides insights of decapod evolution.</title>
        <authorList>
            <person name="Jeong J.-H."/>
            <person name="Song I."/>
            <person name="Kim S."/>
            <person name="Choi T."/>
            <person name="Kim D."/>
            <person name="Ryu S."/>
            <person name="Kim W."/>
        </authorList>
    </citation>
    <scope>NUCLEOTIDE SEQUENCE [LARGE SCALE GENOMIC DNA]</scope>
    <source>
        <tissue evidence="1">Muscle</tissue>
    </source>
</reference>
<protein>
    <submittedName>
        <fullName evidence="1">Uncharacterized protein</fullName>
    </submittedName>
</protein>
<organism evidence="1 2">
    <name type="scientific">Portunus trituberculatus</name>
    <name type="common">Swimming crab</name>
    <name type="synonym">Neptunus trituberculatus</name>
    <dbReference type="NCBI Taxonomy" id="210409"/>
    <lineage>
        <taxon>Eukaryota</taxon>
        <taxon>Metazoa</taxon>
        <taxon>Ecdysozoa</taxon>
        <taxon>Arthropoda</taxon>
        <taxon>Crustacea</taxon>
        <taxon>Multicrustacea</taxon>
        <taxon>Malacostraca</taxon>
        <taxon>Eumalacostraca</taxon>
        <taxon>Eucarida</taxon>
        <taxon>Decapoda</taxon>
        <taxon>Pleocyemata</taxon>
        <taxon>Brachyura</taxon>
        <taxon>Eubrachyura</taxon>
        <taxon>Portunoidea</taxon>
        <taxon>Portunidae</taxon>
        <taxon>Portuninae</taxon>
        <taxon>Portunus</taxon>
    </lineage>
</organism>
<accession>A0A5B7EDB6</accession>
<dbReference type="AlphaFoldDB" id="A0A5B7EDB6"/>
<comment type="caution">
    <text evidence="1">The sequence shown here is derived from an EMBL/GenBank/DDBJ whole genome shotgun (WGS) entry which is preliminary data.</text>
</comment>
<dbReference type="EMBL" id="VSRR010002314">
    <property type="protein sequence ID" value="MPC30764.1"/>
    <property type="molecule type" value="Genomic_DNA"/>
</dbReference>
<dbReference type="Proteomes" id="UP000324222">
    <property type="component" value="Unassembled WGS sequence"/>
</dbReference>
<evidence type="ECO:0000313" key="1">
    <source>
        <dbReference type="EMBL" id="MPC30764.1"/>
    </source>
</evidence>
<keyword evidence="2" id="KW-1185">Reference proteome</keyword>
<proteinExistence type="predicted"/>
<evidence type="ECO:0000313" key="2">
    <source>
        <dbReference type="Proteomes" id="UP000324222"/>
    </source>
</evidence>